<evidence type="ECO:0000256" key="6">
    <source>
        <dbReference type="ARBA" id="ARBA00022801"/>
    </source>
</evidence>
<sequence length="261" mass="27823">MTHDTDLRTLCERLAYEAGTIAYQGRRRASTLDPDTKSSTTDLITEFDRAAEASIVDILRAERPDDAIVGEEGTSITGTSGYAWHIDPIDGTTNFVYDQPAWCCSVAVAQDDDMVAGAVYVPVFAELFSAHRGGGATVNGRPISASDKTDIATALIATGFAYLPERRAEQAQRLPHLLPRVRDIRRLGSAAVDLCMVACGRIDGYYETYLNLWDAAAGELIAREAGARSSDSEGGPATPADLVVAAPGIHDDLVELLSGGC</sequence>
<comment type="function">
    <text evidence="9">Catalyzes the dephosphorylation of histidinol-phosphate to histidinol, the direct precursor of histidine.</text>
</comment>
<dbReference type="PANTHER" id="PTHR20854">
    <property type="entry name" value="INOSITOL MONOPHOSPHATASE"/>
    <property type="match status" value="1"/>
</dbReference>
<comment type="pathway">
    <text evidence="3">Amino-acid biosynthesis; L-histidine biosynthesis; L-histidine from 5-phospho-alpha-D-ribose 1-diphosphate: step 8/9.</text>
</comment>
<protein>
    <recommendedName>
        <fullName evidence="11">Inositol-1-monophosphatase</fullName>
        <ecNumber evidence="11">3.1.3.25</ecNumber>
    </recommendedName>
</protein>
<keyword evidence="7 10" id="KW-0460">Magnesium</keyword>
<comment type="caution">
    <text evidence="12">The sequence shown here is derived from an EMBL/GenBank/DDBJ whole genome shotgun (WGS) entry which is preliminary data.</text>
</comment>
<evidence type="ECO:0000256" key="7">
    <source>
        <dbReference type="ARBA" id="ARBA00022842"/>
    </source>
</evidence>
<evidence type="ECO:0000313" key="13">
    <source>
        <dbReference type="Proteomes" id="UP000230914"/>
    </source>
</evidence>
<comment type="similarity">
    <text evidence="4 11">Belongs to the inositol monophosphatase superfamily.</text>
</comment>
<evidence type="ECO:0000256" key="11">
    <source>
        <dbReference type="RuleBase" id="RU364068"/>
    </source>
</evidence>
<gene>
    <name evidence="12" type="ORF">CSA55_03410</name>
</gene>
<dbReference type="Proteomes" id="UP000230914">
    <property type="component" value="Unassembled WGS sequence"/>
</dbReference>
<evidence type="ECO:0000256" key="10">
    <source>
        <dbReference type="PIRSR" id="PIRSR600760-2"/>
    </source>
</evidence>
<feature type="binding site" evidence="10">
    <location>
        <position position="89"/>
    </location>
    <ligand>
        <name>Mg(2+)</name>
        <dbReference type="ChEBI" id="CHEBI:18420"/>
        <label>1</label>
        <note>catalytic</note>
    </ligand>
</feature>
<keyword evidence="5 10" id="KW-0479">Metal-binding</keyword>
<comment type="cofactor">
    <cofactor evidence="2 10 11">
        <name>Mg(2+)</name>
        <dbReference type="ChEBI" id="CHEBI:18420"/>
    </cofactor>
</comment>
<evidence type="ECO:0000256" key="1">
    <source>
        <dbReference type="ARBA" id="ARBA00001033"/>
    </source>
</evidence>
<feature type="binding site" evidence="10">
    <location>
        <position position="71"/>
    </location>
    <ligand>
        <name>Mg(2+)</name>
        <dbReference type="ChEBI" id="CHEBI:18420"/>
        <label>1</label>
        <note>catalytic</note>
    </ligand>
</feature>
<organism evidence="12 13">
    <name type="scientific">Ilumatobacter coccineus</name>
    <dbReference type="NCBI Taxonomy" id="467094"/>
    <lineage>
        <taxon>Bacteria</taxon>
        <taxon>Bacillati</taxon>
        <taxon>Actinomycetota</taxon>
        <taxon>Acidimicrobiia</taxon>
        <taxon>Acidimicrobiales</taxon>
        <taxon>Ilumatobacteraceae</taxon>
        <taxon>Ilumatobacter</taxon>
    </lineage>
</organism>
<dbReference type="GO" id="GO:0046872">
    <property type="term" value="F:metal ion binding"/>
    <property type="evidence" value="ECO:0007669"/>
    <property type="project" value="UniProtKB-KW"/>
</dbReference>
<dbReference type="Gene3D" id="3.40.190.80">
    <property type="match status" value="1"/>
</dbReference>
<dbReference type="GO" id="GO:0007165">
    <property type="term" value="P:signal transduction"/>
    <property type="evidence" value="ECO:0007669"/>
    <property type="project" value="TreeGrafter"/>
</dbReference>
<evidence type="ECO:0000256" key="5">
    <source>
        <dbReference type="ARBA" id="ARBA00022723"/>
    </source>
</evidence>
<dbReference type="EC" id="3.1.3.25" evidence="11"/>
<dbReference type="GO" id="GO:0006020">
    <property type="term" value="P:inositol metabolic process"/>
    <property type="evidence" value="ECO:0007669"/>
    <property type="project" value="TreeGrafter"/>
</dbReference>
<dbReference type="CDD" id="cd01639">
    <property type="entry name" value="IMPase"/>
    <property type="match status" value="1"/>
</dbReference>
<evidence type="ECO:0000256" key="8">
    <source>
        <dbReference type="ARBA" id="ARBA00049158"/>
    </source>
</evidence>
<reference evidence="12 13" key="1">
    <citation type="submission" date="2017-10" db="EMBL/GenBank/DDBJ databases">
        <title>Novel microbial diversity and functional potential in the marine mammal oral microbiome.</title>
        <authorList>
            <person name="Dudek N.K."/>
            <person name="Sun C.L."/>
            <person name="Burstein D."/>
            <person name="Kantor R.S."/>
            <person name="Aliaga Goltsman D.S."/>
            <person name="Bik E.M."/>
            <person name="Thomas B.C."/>
            <person name="Banfield J.F."/>
            <person name="Relman D.A."/>
        </authorList>
    </citation>
    <scope>NUCLEOTIDE SEQUENCE [LARGE SCALE GENOMIC DNA]</scope>
    <source>
        <strain evidence="12">DOLJORAL78_61_10</strain>
    </source>
</reference>
<evidence type="ECO:0000256" key="3">
    <source>
        <dbReference type="ARBA" id="ARBA00004970"/>
    </source>
</evidence>
<feature type="binding site" evidence="10">
    <location>
        <position position="87"/>
    </location>
    <ligand>
        <name>Mg(2+)</name>
        <dbReference type="ChEBI" id="CHEBI:18420"/>
        <label>1</label>
        <note>catalytic</note>
    </ligand>
</feature>
<dbReference type="InterPro" id="IPR020550">
    <property type="entry name" value="Inositol_monophosphatase_CS"/>
</dbReference>
<accession>A0A2G6KAI2</accession>
<dbReference type="AlphaFoldDB" id="A0A2G6KAI2"/>
<dbReference type="InterPro" id="IPR000760">
    <property type="entry name" value="Inositol_monophosphatase-like"/>
</dbReference>
<dbReference type="SUPFAM" id="SSF56655">
    <property type="entry name" value="Carbohydrate phosphatase"/>
    <property type="match status" value="1"/>
</dbReference>
<dbReference type="GO" id="GO:0008934">
    <property type="term" value="F:inositol monophosphate 1-phosphatase activity"/>
    <property type="evidence" value="ECO:0007669"/>
    <property type="project" value="InterPro"/>
</dbReference>
<evidence type="ECO:0000256" key="4">
    <source>
        <dbReference type="ARBA" id="ARBA00009759"/>
    </source>
</evidence>
<feature type="binding site" evidence="10">
    <location>
        <position position="214"/>
    </location>
    <ligand>
        <name>Mg(2+)</name>
        <dbReference type="ChEBI" id="CHEBI:18420"/>
        <label>1</label>
        <note>catalytic</note>
    </ligand>
</feature>
<dbReference type="InterPro" id="IPR033942">
    <property type="entry name" value="IMPase"/>
</dbReference>
<dbReference type="FunFam" id="3.30.540.10:FF:000003">
    <property type="entry name" value="Inositol-1-monophosphatase"/>
    <property type="match status" value="1"/>
</dbReference>
<comment type="catalytic activity">
    <reaction evidence="8">
        <text>L-histidinol phosphate + H2O = L-histidinol + phosphate</text>
        <dbReference type="Rhea" id="RHEA:14465"/>
        <dbReference type="ChEBI" id="CHEBI:15377"/>
        <dbReference type="ChEBI" id="CHEBI:43474"/>
        <dbReference type="ChEBI" id="CHEBI:57699"/>
        <dbReference type="ChEBI" id="CHEBI:57980"/>
        <dbReference type="EC" id="3.1.3.15"/>
    </reaction>
</comment>
<dbReference type="EMBL" id="PDSL01000050">
    <property type="protein sequence ID" value="PIE32370.1"/>
    <property type="molecule type" value="Genomic_DNA"/>
</dbReference>
<dbReference type="GO" id="GO:0004401">
    <property type="term" value="F:histidinol-phosphatase activity"/>
    <property type="evidence" value="ECO:0007669"/>
    <property type="project" value="UniProtKB-EC"/>
</dbReference>
<dbReference type="PROSITE" id="PS00629">
    <property type="entry name" value="IMP_1"/>
    <property type="match status" value="1"/>
</dbReference>
<comment type="catalytic activity">
    <reaction evidence="1 11">
        <text>a myo-inositol phosphate + H2O = myo-inositol + phosphate</text>
        <dbReference type="Rhea" id="RHEA:24056"/>
        <dbReference type="ChEBI" id="CHEBI:15377"/>
        <dbReference type="ChEBI" id="CHEBI:17268"/>
        <dbReference type="ChEBI" id="CHEBI:43474"/>
        <dbReference type="ChEBI" id="CHEBI:84139"/>
        <dbReference type="EC" id="3.1.3.25"/>
    </reaction>
</comment>
<keyword evidence="6 11" id="KW-0378">Hydrolase</keyword>
<dbReference type="PANTHER" id="PTHR20854:SF4">
    <property type="entry name" value="INOSITOL-1-MONOPHOSPHATASE-RELATED"/>
    <property type="match status" value="1"/>
</dbReference>
<evidence type="ECO:0000313" key="12">
    <source>
        <dbReference type="EMBL" id="PIE32370.1"/>
    </source>
</evidence>
<dbReference type="GO" id="GO:0046854">
    <property type="term" value="P:phosphatidylinositol phosphate biosynthetic process"/>
    <property type="evidence" value="ECO:0007669"/>
    <property type="project" value="InterPro"/>
</dbReference>
<proteinExistence type="inferred from homology"/>
<evidence type="ECO:0000256" key="9">
    <source>
        <dbReference type="ARBA" id="ARBA00053547"/>
    </source>
</evidence>
<name>A0A2G6KAI2_9ACTN</name>
<dbReference type="PRINTS" id="PR00377">
    <property type="entry name" value="IMPHPHTASES"/>
</dbReference>
<dbReference type="PROSITE" id="PS00630">
    <property type="entry name" value="IMP_2"/>
    <property type="match status" value="1"/>
</dbReference>
<dbReference type="Pfam" id="PF00459">
    <property type="entry name" value="Inositol_P"/>
    <property type="match status" value="1"/>
</dbReference>
<feature type="binding site" evidence="10">
    <location>
        <position position="90"/>
    </location>
    <ligand>
        <name>Mg(2+)</name>
        <dbReference type="ChEBI" id="CHEBI:18420"/>
        <label>2</label>
    </ligand>
</feature>
<evidence type="ECO:0000256" key="2">
    <source>
        <dbReference type="ARBA" id="ARBA00001946"/>
    </source>
</evidence>
<dbReference type="InterPro" id="IPR020583">
    <property type="entry name" value="Inositol_monoP_metal-BS"/>
</dbReference>
<dbReference type="Gene3D" id="3.30.540.10">
    <property type="entry name" value="Fructose-1,6-Bisphosphatase, subunit A, domain 1"/>
    <property type="match status" value="1"/>
</dbReference>